<evidence type="ECO:0000256" key="4">
    <source>
        <dbReference type="ARBA" id="ARBA00022496"/>
    </source>
</evidence>
<dbReference type="GO" id="GO:0009279">
    <property type="term" value="C:cell outer membrane"/>
    <property type="evidence" value="ECO:0007669"/>
    <property type="project" value="UniProtKB-SubCell"/>
</dbReference>
<keyword evidence="8 12" id="KW-0798">TonB box</keyword>
<dbReference type="SUPFAM" id="SSF56935">
    <property type="entry name" value="Porins"/>
    <property type="match status" value="1"/>
</dbReference>
<protein>
    <submittedName>
        <fullName evidence="15">TonB-dependent receptor</fullName>
    </submittedName>
</protein>
<dbReference type="InterPro" id="IPR000531">
    <property type="entry name" value="Beta-barrel_TonB"/>
</dbReference>
<dbReference type="PROSITE" id="PS52016">
    <property type="entry name" value="TONB_DEPENDENT_REC_3"/>
    <property type="match status" value="1"/>
</dbReference>
<dbReference type="InterPro" id="IPR012910">
    <property type="entry name" value="Plug_dom"/>
</dbReference>
<keyword evidence="10 11" id="KW-0998">Cell outer membrane</keyword>
<dbReference type="EMBL" id="JACJJL010000016">
    <property type="protein sequence ID" value="MBM6662136.1"/>
    <property type="molecule type" value="Genomic_DNA"/>
</dbReference>
<dbReference type="PANTHER" id="PTHR32552:SF81">
    <property type="entry name" value="TONB-DEPENDENT OUTER MEMBRANE RECEPTOR"/>
    <property type="match status" value="1"/>
</dbReference>
<evidence type="ECO:0000256" key="1">
    <source>
        <dbReference type="ARBA" id="ARBA00004571"/>
    </source>
</evidence>
<keyword evidence="9 11" id="KW-0472">Membrane</keyword>
<reference evidence="15 16" key="1">
    <citation type="journal article" date="2021" name="Sci. Rep.">
        <title>The distribution of antibiotic resistance genes in chicken gut microbiota commensals.</title>
        <authorList>
            <person name="Juricova H."/>
            <person name="Matiasovicova J."/>
            <person name="Kubasova T."/>
            <person name="Cejkova D."/>
            <person name="Rychlik I."/>
        </authorList>
    </citation>
    <scope>NUCLEOTIDE SEQUENCE [LARGE SCALE GENOMIC DNA]</scope>
    <source>
        <strain evidence="15 16">An819</strain>
    </source>
</reference>
<evidence type="ECO:0000256" key="6">
    <source>
        <dbReference type="ARBA" id="ARBA00023004"/>
    </source>
</evidence>
<keyword evidence="6" id="KW-0408">Iron</keyword>
<evidence type="ECO:0000256" key="7">
    <source>
        <dbReference type="ARBA" id="ARBA00023065"/>
    </source>
</evidence>
<feature type="domain" description="TonB-dependent receptor-like beta-barrel" evidence="13">
    <location>
        <begin position="225"/>
        <end position="723"/>
    </location>
</feature>
<dbReference type="Gene3D" id="2.40.170.20">
    <property type="entry name" value="TonB-dependent receptor, beta-barrel domain"/>
    <property type="match status" value="1"/>
</dbReference>
<evidence type="ECO:0000313" key="15">
    <source>
        <dbReference type="EMBL" id="MBM6662136.1"/>
    </source>
</evidence>
<dbReference type="PANTHER" id="PTHR32552">
    <property type="entry name" value="FERRICHROME IRON RECEPTOR-RELATED"/>
    <property type="match status" value="1"/>
</dbReference>
<name>A0A938WNQ8_9BACT</name>
<evidence type="ECO:0000256" key="5">
    <source>
        <dbReference type="ARBA" id="ARBA00022692"/>
    </source>
</evidence>
<evidence type="ECO:0000256" key="10">
    <source>
        <dbReference type="ARBA" id="ARBA00023237"/>
    </source>
</evidence>
<evidence type="ECO:0000313" key="16">
    <source>
        <dbReference type="Proteomes" id="UP000764045"/>
    </source>
</evidence>
<evidence type="ECO:0000256" key="3">
    <source>
        <dbReference type="ARBA" id="ARBA00022452"/>
    </source>
</evidence>
<dbReference type="Proteomes" id="UP000764045">
    <property type="component" value="Unassembled WGS sequence"/>
</dbReference>
<accession>A0A938WNQ8</accession>
<proteinExistence type="inferred from homology"/>
<dbReference type="InterPro" id="IPR036942">
    <property type="entry name" value="Beta-barrel_TonB_sf"/>
</dbReference>
<evidence type="ECO:0000259" key="13">
    <source>
        <dbReference type="Pfam" id="PF00593"/>
    </source>
</evidence>
<evidence type="ECO:0000259" key="14">
    <source>
        <dbReference type="Pfam" id="PF07715"/>
    </source>
</evidence>
<dbReference type="Pfam" id="PF00593">
    <property type="entry name" value="TonB_dep_Rec_b-barrel"/>
    <property type="match status" value="1"/>
</dbReference>
<comment type="similarity">
    <text evidence="11 12">Belongs to the TonB-dependent receptor family.</text>
</comment>
<dbReference type="Pfam" id="PF07715">
    <property type="entry name" value="Plug"/>
    <property type="match status" value="1"/>
</dbReference>
<evidence type="ECO:0000256" key="8">
    <source>
        <dbReference type="ARBA" id="ARBA00023077"/>
    </source>
</evidence>
<evidence type="ECO:0000256" key="2">
    <source>
        <dbReference type="ARBA" id="ARBA00022448"/>
    </source>
</evidence>
<keyword evidence="2 11" id="KW-0813">Transport</keyword>
<comment type="subcellular location">
    <subcellularLocation>
        <location evidence="1 11">Cell outer membrane</location>
        <topology evidence="1 11">Multi-pass membrane protein</topology>
    </subcellularLocation>
</comment>
<organism evidence="15 16">
    <name type="scientific">Marseilla massiliensis</name>
    <dbReference type="NCBI Taxonomy" id="1841864"/>
    <lineage>
        <taxon>Bacteria</taxon>
        <taxon>Pseudomonadati</taxon>
        <taxon>Bacteroidota</taxon>
        <taxon>Bacteroidia</taxon>
        <taxon>Bacteroidales</taxon>
        <taxon>Prevotellaceae</taxon>
        <taxon>Marseilla</taxon>
    </lineage>
</organism>
<sequence length="761" mass="84872">MVAVPVASVAADTSRVVDLDEVVVVAQPKENLRLRRQPLSSTVFTDKEMQRLGVHSLSRLSYYVPSFVVPAYGSRFTSSIYVRGIGSRSGDPAMGVYFDNIPLVNKSTYNRHFYMLDRVDVLRGPQGTLYGMNTEGGIVRMYSKNPMKYQGTDVSVSIGTGMAATTEVAHYHRPSNNFAFSAAAFYSGQRGFFDNTNLGEKADLSNEAGGRMRFVFTPNSRLTFDLTSDYQYVNQNAFPYGEYNSETGDFADPSTTFMNGYRRQMVNAGLSISYKWDALLLSLATGYQFLDDMMQMDQDYLPADYMRLEQMQKLNVLTQEVTLRSAGNGRWQHTSGAFFSYQWLRTDGPVYFGEAMNKQILSSMGMPPTVASAMTLTDNYVPGEFKTPQLNVGVYHESNFSIADRLMLTLGLRYDHQRVKINYDSYSHFLLGLNMPPRPAVSSHFRSVMQGGTAESYDQLLPKFALTYRISDDGSNVYATVSKGFRAGGYNLQMFSDIFKSEQSALGMKLMQLMKGDMTLTHTDAEYDNINRTITYKPEVSWNYELGAHLNLFGGKLHADASVYYTRISNQQLSVMAGNYGYGRMMVNAGKSSSCGVELALRGKAAADRLAWSATYSYTRSTFSQYSDSVKAADGSGNVLRNYEGNCVPFVPNHTFSVVADYSFMLSRDGFVKAITVGADVAGNGETYWDVANENSQKFYALLGAHVQFDLGKATVNIWGRNLTDTKYNTFLVNSSVDRVQRSFAQRGNPLQVGLDLSMHF</sequence>
<keyword evidence="16" id="KW-1185">Reference proteome</keyword>
<keyword evidence="15" id="KW-0675">Receptor</keyword>
<evidence type="ECO:0000256" key="12">
    <source>
        <dbReference type="RuleBase" id="RU003357"/>
    </source>
</evidence>
<dbReference type="AlphaFoldDB" id="A0A938WNQ8"/>
<keyword evidence="7" id="KW-0406">Ion transport</keyword>
<keyword evidence="3 11" id="KW-1134">Transmembrane beta strand</keyword>
<evidence type="ECO:0000256" key="11">
    <source>
        <dbReference type="PROSITE-ProRule" id="PRU01360"/>
    </source>
</evidence>
<keyword evidence="5 11" id="KW-0812">Transmembrane</keyword>
<comment type="caution">
    <text evidence="15">The sequence shown here is derived from an EMBL/GenBank/DDBJ whole genome shotgun (WGS) entry which is preliminary data.</text>
</comment>
<dbReference type="InterPro" id="IPR039426">
    <property type="entry name" value="TonB-dep_rcpt-like"/>
</dbReference>
<feature type="domain" description="TonB-dependent receptor plug" evidence="14">
    <location>
        <begin position="34"/>
        <end position="138"/>
    </location>
</feature>
<gene>
    <name evidence="15" type="ORF">H6B30_10305</name>
</gene>
<keyword evidence="4" id="KW-0410">Iron transport</keyword>
<evidence type="ECO:0000256" key="9">
    <source>
        <dbReference type="ARBA" id="ARBA00023136"/>
    </source>
</evidence>
<dbReference type="GO" id="GO:0006826">
    <property type="term" value="P:iron ion transport"/>
    <property type="evidence" value="ECO:0007669"/>
    <property type="project" value="UniProtKB-KW"/>
</dbReference>